<dbReference type="Proteomes" id="UP000250831">
    <property type="component" value="Unassembled WGS sequence"/>
</dbReference>
<feature type="signal peptide" evidence="1">
    <location>
        <begin position="1"/>
        <end position="20"/>
    </location>
</feature>
<feature type="domain" description="DUF5000" evidence="2">
    <location>
        <begin position="261"/>
        <end position="394"/>
    </location>
</feature>
<sequence length="400" mass="45627">MKLKYIVECLAFLLCLAVFSSCRKGDEYKKFFGDGELIYASRVNKVIVHPGNRRILLSAILSNDPLVAKIKVLWNQGKDSLVQKIVRAPENDTLDLMIDNLEEGGYNFVFYTYDKENHPSVALNVSGVVYGESYSNSLVNRRVKALKYGPNENILHFSWANPNLDDVGVELLYKHKDGSIRTKMFLPNSTDTTLYDFDANTNFRYRTLFKPDSNAVDLFTVNYTEIIVPGFERELDKSKFNLYLLPTDATTAHGWVMPNMWDEKYDNGFATINQMPQWFTFDIGLSASPSKFKIWQAADRIYEKENMRKFEIWGSGNPAADGSWDNWTKLASCESRKPSGLPGIEKNEVDIAFAKAGEDFVLPADLPRVRYIRIKVLETWGKAGFVTIGELNVYTKDKNK</sequence>
<dbReference type="Pfam" id="PF16391">
    <property type="entry name" value="DUF5000"/>
    <property type="match status" value="1"/>
</dbReference>
<evidence type="ECO:0000259" key="2">
    <source>
        <dbReference type="Pfam" id="PF16391"/>
    </source>
</evidence>
<protein>
    <recommendedName>
        <fullName evidence="2">DUF5000 domain-containing protein</fullName>
    </recommendedName>
</protein>
<name>A0A363NX02_9SPHI</name>
<accession>A0A363NX02</accession>
<keyword evidence="1" id="KW-0732">Signal</keyword>
<proteinExistence type="predicted"/>
<evidence type="ECO:0000256" key="1">
    <source>
        <dbReference type="SAM" id="SignalP"/>
    </source>
</evidence>
<organism evidence="3 4">
    <name type="scientific">Sphingobacterium athyrii</name>
    <dbReference type="NCBI Taxonomy" id="2152717"/>
    <lineage>
        <taxon>Bacteria</taxon>
        <taxon>Pseudomonadati</taxon>
        <taxon>Bacteroidota</taxon>
        <taxon>Sphingobacteriia</taxon>
        <taxon>Sphingobacteriales</taxon>
        <taxon>Sphingobacteriaceae</taxon>
        <taxon>Sphingobacterium</taxon>
    </lineage>
</organism>
<evidence type="ECO:0000313" key="3">
    <source>
        <dbReference type="EMBL" id="PUV25346.1"/>
    </source>
</evidence>
<dbReference type="SUPFAM" id="SSF49785">
    <property type="entry name" value="Galactose-binding domain-like"/>
    <property type="match status" value="1"/>
</dbReference>
<dbReference type="InterPro" id="IPR032164">
    <property type="entry name" value="DUF5000"/>
</dbReference>
<dbReference type="AlphaFoldDB" id="A0A363NX02"/>
<evidence type="ECO:0000313" key="4">
    <source>
        <dbReference type="Proteomes" id="UP000250831"/>
    </source>
</evidence>
<dbReference type="Gene3D" id="2.60.120.260">
    <property type="entry name" value="Galactose-binding domain-like"/>
    <property type="match status" value="1"/>
</dbReference>
<dbReference type="Pfam" id="PF16389">
    <property type="entry name" value="DUF4998"/>
    <property type="match status" value="1"/>
</dbReference>
<dbReference type="EMBL" id="QCXX01000002">
    <property type="protein sequence ID" value="PUV25346.1"/>
    <property type="molecule type" value="Genomic_DNA"/>
</dbReference>
<dbReference type="OrthoDB" id="1312186at2"/>
<dbReference type="RefSeq" id="WP_108633679.1">
    <property type="nucleotide sequence ID" value="NZ_QCXX01000002.1"/>
</dbReference>
<keyword evidence="4" id="KW-1185">Reference proteome</keyword>
<comment type="caution">
    <text evidence="3">The sequence shown here is derived from an EMBL/GenBank/DDBJ whole genome shotgun (WGS) entry which is preliminary data.</text>
</comment>
<dbReference type="PROSITE" id="PS51257">
    <property type="entry name" value="PROKAR_LIPOPROTEIN"/>
    <property type="match status" value="1"/>
</dbReference>
<reference evidence="3 4" key="1">
    <citation type="submission" date="2018-04" db="EMBL/GenBank/DDBJ databases">
        <title>Sphingobacterium sp. M46 Genome.</title>
        <authorList>
            <person name="Cheng J."/>
            <person name="Li Y."/>
        </authorList>
    </citation>
    <scope>NUCLEOTIDE SEQUENCE [LARGE SCALE GENOMIC DNA]</scope>
    <source>
        <strain evidence="3 4">M46</strain>
    </source>
</reference>
<dbReference type="InterPro" id="IPR008979">
    <property type="entry name" value="Galactose-bd-like_sf"/>
</dbReference>
<gene>
    <name evidence="3" type="ORF">DCO56_10510</name>
</gene>
<feature type="chain" id="PRO_5017065369" description="DUF5000 domain-containing protein" evidence="1">
    <location>
        <begin position="21"/>
        <end position="400"/>
    </location>
</feature>